<keyword evidence="1" id="KW-0732">Signal</keyword>
<protein>
    <submittedName>
        <fullName evidence="3">DUF4440 domain-containing protein</fullName>
    </submittedName>
</protein>
<gene>
    <name evidence="3" type="ORF">CNX70_16940</name>
</gene>
<dbReference type="Proteomes" id="UP000218437">
    <property type="component" value="Chromosome"/>
</dbReference>
<dbReference type="AlphaFoldDB" id="A0A290WXN1"/>
<organism evidence="3 4">
    <name type="scientific">Janthinobacterium svalbardensis</name>
    <dbReference type="NCBI Taxonomy" id="368607"/>
    <lineage>
        <taxon>Bacteria</taxon>
        <taxon>Pseudomonadati</taxon>
        <taxon>Pseudomonadota</taxon>
        <taxon>Betaproteobacteria</taxon>
        <taxon>Burkholderiales</taxon>
        <taxon>Oxalobacteraceae</taxon>
        <taxon>Janthinobacterium</taxon>
    </lineage>
</organism>
<evidence type="ECO:0000259" key="2">
    <source>
        <dbReference type="Pfam" id="PF14534"/>
    </source>
</evidence>
<dbReference type="InterPro" id="IPR032710">
    <property type="entry name" value="NTF2-like_dom_sf"/>
</dbReference>
<feature type="chain" id="PRO_5012064084" evidence="1">
    <location>
        <begin position="28"/>
        <end position="161"/>
    </location>
</feature>
<accession>A0A290WXN1</accession>
<evidence type="ECO:0000313" key="3">
    <source>
        <dbReference type="EMBL" id="ATD61659.1"/>
    </source>
</evidence>
<dbReference type="RefSeq" id="WP_096235664.1">
    <property type="nucleotide sequence ID" value="NZ_CP023422.1"/>
</dbReference>
<dbReference type="PROSITE" id="PS51257">
    <property type="entry name" value="PROKAR_LIPOPROTEIN"/>
    <property type="match status" value="1"/>
</dbReference>
<dbReference type="KEGG" id="jsv:CNX70_16940"/>
<dbReference type="InterPro" id="IPR027843">
    <property type="entry name" value="DUF4440"/>
</dbReference>
<sequence>MNSFFCRGLPQVCTLLACAAFSLQADAAEPTLEATIVALDAKAFDAFNHCAEAGRLQEHASYFAPDVEFYHDQGGVTWNRDAMLANTQQHVCGKFRREIVAGSQRVYPIQDFGAIEQGSHRFCHFDTGSCDGLADFTIIWKQSPAGWHMTRVLSYGHRANK</sequence>
<feature type="domain" description="DUF4440" evidence="2">
    <location>
        <begin position="42"/>
        <end position="149"/>
    </location>
</feature>
<dbReference type="EMBL" id="CP023422">
    <property type="protein sequence ID" value="ATD61659.1"/>
    <property type="molecule type" value="Genomic_DNA"/>
</dbReference>
<keyword evidence="4" id="KW-1185">Reference proteome</keyword>
<dbReference type="SUPFAM" id="SSF54427">
    <property type="entry name" value="NTF2-like"/>
    <property type="match status" value="1"/>
</dbReference>
<dbReference type="Pfam" id="PF14534">
    <property type="entry name" value="DUF4440"/>
    <property type="match status" value="1"/>
</dbReference>
<evidence type="ECO:0000256" key="1">
    <source>
        <dbReference type="SAM" id="SignalP"/>
    </source>
</evidence>
<proteinExistence type="predicted"/>
<dbReference type="Gene3D" id="3.10.450.50">
    <property type="match status" value="1"/>
</dbReference>
<evidence type="ECO:0000313" key="4">
    <source>
        <dbReference type="Proteomes" id="UP000218437"/>
    </source>
</evidence>
<reference evidence="3 4" key="1">
    <citation type="submission" date="2017-09" db="EMBL/GenBank/DDBJ databases">
        <title>Complete genome sequence of Janthinobacterium svalbardensis PAMC 27463.</title>
        <authorList>
            <person name="Cho Y.-J."/>
            <person name="Cho A."/>
            <person name="Kim O.-S."/>
            <person name="Lee J.-I."/>
        </authorList>
    </citation>
    <scope>NUCLEOTIDE SEQUENCE [LARGE SCALE GENOMIC DNA]</scope>
    <source>
        <strain evidence="3 4">PAMC 27463</strain>
    </source>
</reference>
<feature type="signal peptide" evidence="1">
    <location>
        <begin position="1"/>
        <end position="27"/>
    </location>
</feature>
<name>A0A290WXN1_9BURK</name>